<proteinExistence type="predicted"/>
<comment type="caution">
    <text evidence="1">The sequence shown here is derived from an EMBL/GenBank/DDBJ whole genome shotgun (WGS) entry which is preliminary data.</text>
</comment>
<protein>
    <submittedName>
        <fullName evidence="1">DUF3221 domain-containing protein</fullName>
    </submittedName>
</protein>
<evidence type="ECO:0000313" key="1">
    <source>
        <dbReference type="EMBL" id="MFD2065294.1"/>
    </source>
</evidence>
<dbReference type="PROSITE" id="PS51257">
    <property type="entry name" value="PROKAR_LIPOPROTEIN"/>
    <property type="match status" value="1"/>
</dbReference>
<gene>
    <name evidence="1" type="ORF">ACFSKU_00230</name>
</gene>
<keyword evidence="2" id="KW-1185">Reference proteome</keyword>
<reference evidence="2" key="1">
    <citation type="journal article" date="2019" name="Int. J. Syst. Evol. Microbiol.">
        <title>The Global Catalogue of Microorganisms (GCM) 10K type strain sequencing project: providing services to taxonomists for standard genome sequencing and annotation.</title>
        <authorList>
            <consortium name="The Broad Institute Genomics Platform"/>
            <consortium name="The Broad Institute Genome Sequencing Center for Infectious Disease"/>
            <person name="Wu L."/>
            <person name="Ma J."/>
        </authorList>
    </citation>
    <scope>NUCLEOTIDE SEQUENCE [LARGE SCALE GENOMIC DNA]</scope>
    <source>
        <strain evidence="2">JCM 16545</strain>
    </source>
</reference>
<dbReference type="EMBL" id="JBHUHV010000001">
    <property type="protein sequence ID" value="MFD2065294.1"/>
    <property type="molecule type" value="Genomic_DNA"/>
</dbReference>
<organism evidence="1 2">
    <name type="scientific">Pontibacter silvestris</name>
    <dbReference type="NCBI Taxonomy" id="2305183"/>
    <lineage>
        <taxon>Bacteria</taxon>
        <taxon>Pseudomonadati</taxon>
        <taxon>Bacteroidota</taxon>
        <taxon>Cytophagia</taxon>
        <taxon>Cytophagales</taxon>
        <taxon>Hymenobacteraceae</taxon>
        <taxon>Pontibacter</taxon>
    </lineage>
</organism>
<name>A0ABW4WS92_9BACT</name>
<dbReference type="InterPro" id="IPR021598">
    <property type="entry name" value="DUF3221"/>
</dbReference>
<dbReference type="RefSeq" id="WP_229962715.1">
    <property type="nucleotide sequence ID" value="NZ_JAJJWI010000031.1"/>
</dbReference>
<dbReference type="Pfam" id="PF11518">
    <property type="entry name" value="DUF3221"/>
    <property type="match status" value="1"/>
</dbReference>
<dbReference type="Proteomes" id="UP001597369">
    <property type="component" value="Unassembled WGS sequence"/>
</dbReference>
<evidence type="ECO:0000313" key="2">
    <source>
        <dbReference type="Proteomes" id="UP001597369"/>
    </source>
</evidence>
<sequence length="126" mass="13559">MTKYLIPYMLISALLIGCRGETPKRMPDTLPDVRGRITNISQSDNQATTVIQVAAVEGVESESPQASVIVDDDTLIEDAEGATLSLNNLQAGLEVEVWVKEEIMESSPVQSQAAAIRVSQDSGNDI</sequence>
<accession>A0ABW4WS92</accession>